<dbReference type="EMBL" id="JABSOD010000008">
    <property type="protein sequence ID" value="NRQ42984.1"/>
    <property type="molecule type" value="Genomic_DNA"/>
</dbReference>
<comment type="similarity">
    <text evidence="2">Belongs to the ACC deaminase/D-cysteine desulfhydrase family.</text>
</comment>
<dbReference type="Gene3D" id="3.40.50.1100">
    <property type="match status" value="2"/>
</dbReference>
<evidence type="ECO:0000313" key="8">
    <source>
        <dbReference type="Proteomes" id="UP000523161"/>
    </source>
</evidence>
<evidence type="ECO:0000256" key="2">
    <source>
        <dbReference type="ARBA" id="ARBA00008639"/>
    </source>
</evidence>
<organism evidence="7 8">
    <name type="scientific">Rheinheimera lutimaris</name>
    <dbReference type="NCBI Taxonomy" id="2740584"/>
    <lineage>
        <taxon>Bacteria</taxon>
        <taxon>Pseudomonadati</taxon>
        <taxon>Pseudomonadota</taxon>
        <taxon>Gammaproteobacteria</taxon>
        <taxon>Chromatiales</taxon>
        <taxon>Chromatiaceae</taxon>
        <taxon>Rheinheimera</taxon>
    </lineage>
</organism>
<keyword evidence="3 5" id="KW-0663">Pyridoxal phosphate</keyword>
<evidence type="ECO:0000256" key="4">
    <source>
        <dbReference type="PIRSR" id="PIRSR006278-1"/>
    </source>
</evidence>
<evidence type="ECO:0000256" key="3">
    <source>
        <dbReference type="ARBA" id="ARBA00022898"/>
    </source>
</evidence>
<evidence type="ECO:0000313" key="7">
    <source>
        <dbReference type="EMBL" id="NRQ42984.1"/>
    </source>
</evidence>
<feature type="modified residue" description="N6-(pyridoxal phosphate)lysine" evidence="5">
    <location>
        <position position="47"/>
    </location>
</feature>
<comment type="caution">
    <text evidence="7">The sequence shown here is derived from an EMBL/GenBank/DDBJ whole genome shotgun (WGS) entry which is preliminary data.</text>
</comment>
<dbReference type="PIRSF" id="PIRSF006278">
    <property type="entry name" value="ACCD_DCysDesulf"/>
    <property type="match status" value="1"/>
</dbReference>
<evidence type="ECO:0000259" key="6">
    <source>
        <dbReference type="Pfam" id="PF00291"/>
    </source>
</evidence>
<dbReference type="InterPro" id="IPR027278">
    <property type="entry name" value="ACCD_DCysDesulf"/>
</dbReference>
<dbReference type="RefSeq" id="WP_173501220.1">
    <property type="nucleotide sequence ID" value="NZ_JABSOD010000008.1"/>
</dbReference>
<sequence>MLYSPKVQLPVARQRWQALSHTILLRHQVQLWICHLETGLASVSGNKWLKLKYHLTNAQAGGMKGVFTFGGAFSNHLCAVAAACRQSGLASVAYVRADKPDLANPTLQFCQQQGMQLHFLDRSSYRLRHQADFISRLQQQHPQLLMVPEGGSSADGARGVAELDLVTTPDGLADTVICATASGGTLAGMISRNDAAVLGIAVVKDASLPAKVLQLLPPGRPVGQWTINTDFTGAGYARFSPELLQFCRDMAQQRLYVEPVYTGKALHGVLSLIAAGRFPAGSRLSFFHTGGLQGLQGLHYRNLITASDLALLSGLMAG</sequence>
<feature type="active site" description="Nucleophile" evidence="4">
    <location>
        <position position="74"/>
    </location>
</feature>
<reference evidence="7 8" key="1">
    <citation type="submission" date="2020-06" db="EMBL/GenBank/DDBJ databases">
        <title>Rheinheimera sp. nov., a marine bacterium isolated from coastal.</title>
        <authorList>
            <person name="Yu Q."/>
            <person name="Qi Y."/>
            <person name="Pu J."/>
        </authorList>
    </citation>
    <scope>NUCLEOTIDE SEQUENCE [LARGE SCALE GENOMIC DNA]</scope>
    <source>
        <strain evidence="7 8">YQF-2</strain>
    </source>
</reference>
<name>A0A7Y5ARZ2_9GAMM</name>
<dbReference type="InterPro" id="IPR001926">
    <property type="entry name" value="TrpB-like_PALP"/>
</dbReference>
<dbReference type="Pfam" id="PF00291">
    <property type="entry name" value="PALP"/>
    <property type="match status" value="1"/>
</dbReference>
<dbReference type="SUPFAM" id="SSF53686">
    <property type="entry name" value="Tryptophan synthase beta subunit-like PLP-dependent enzymes"/>
    <property type="match status" value="1"/>
</dbReference>
<gene>
    <name evidence="7" type="ORF">HRH59_10510</name>
</gene>
<dbReference type="AlphaFoldDB" id="A0A7Y5ARZ2"/>
<proteinExistence type="inferred from homology"/>
<comment type="cofactor">
    <cofactor evidence="1">
        <name>pyridoxal 5'-phosphate</name>
        <dbReference type="ChEBI" id="CHEBI:597326"/>
    </cofactor>
</comment>
<evidence type="ECO:0000256" key="5">
    <source>
        <dbReference type="PIRSR" id="PIRSR006278-2"/>
    </source>
</evidence>
<dbReference type="InterPro" id="IPR036052">
    <property type="entry name" value="TrpB-like_PALP_sf"/>
</dbReference>
<keyword evidence="8" id="KW-1185">Reference proteome</keyword>
<dbReference type="PANTHER" id="PTHR43780:SF2">
    <property type="entry name" value="1-AMINOCYCLOPROPANE-1-CARBOXYLATE DEAMINASE-RELATED"/>
    <property type="match status" value="1"/>
</dbReference>
<dbReference type="GO" id="GO:0019148">
    <property type="term" value="F:D-cysteine desulfhydrase activity"/>
    <property type="evidence" value="ECO:0007669"/>
    <property type="project" value="TreeGrafter"/>
</dbReference>
<accession>A0A7Y5ARZ2</accession>
<dbReference type="Proteomes" id="UP000523161">
    <property type="component" value="Unassembled WGS sequence"/>
</dbReference>
<dbReference type="PANTHER" id="PTHR43780">
    <property type="entry name" value="1-AMINOCYCLOPROPANE-1-CARBOXYLATE DEAMINASE-RELATED"/>
    <property type="match status" value="1"/>
</dbReference>
<evidence type="ECO:0000256" key="1">
    <source>
        <dbReference type="ARBA" id="ARBA00001933"/>
    </source>
</evidence>
<protein>
    <submittedName>
        <fullName evidence="7">Pyridoxal-phosphate dependent enzyme</fullName>
    </submittedName>
</protein>
<feature type="domain" description="Tryptophan synthase beta chain-like PALP" evidence="6">
    <location>
        <begin position="43"/>
        <end position="290"/>
    </location>
</feature>